<dbReference type="AlphaFoldDB" id="A0A229UHZ6"/>
<feature type="domain" description="DUF7507" evidence="2">
    <location>
        <begin position="482"/>
        <end position="567"/>
    </location>
</feature>
<proteinExistence type="predicted"/>
<name>A0A229UHZ6_9BACL</name>
<dbReference type="InterPro" id="IPR013783">
    <property type="entry name" value="Ig-like_fold"/>
</dbReference>
<dbReference type="InterPro" id="IPR055354">
    <property type="entry name" value="DUF7507"/>
</dbReference>
<dbReference type="PANTHER" id="PTHR34819">
    <property type="entry name" value="LARGE CYSTEINE-RICH PERIPLASMIC PROTEIN OMCB"/>
    <property type="match status" value="1"/>
</dbReference>
<protein>
    <recommendedName>
        <fullName evidence="5">DUF11 domain-containing protein</fullName>
    </recommendedName>
</protein>
<dbReference type="Pfam" id="PF24346">
    <property type="entry name" value="DUF7507"/>
    <property type="match status" value="2"/>
</dbReference>
<dbReference type="Gene3D" id="2.60.40.740">
    <property type="match status" value="1"/>
</dbReference>
<dbReference type="NCBIfam" id="TIGR01451">
    <property type="entry name" value="B_ant_repeat"/>
    <property type="match status" value="3"/>
</dbReference>
<keyword evidence="4" id="KW-1185">Reference proteome</keyword>
<evidence type="ECO:0000313" key="4">
    <source>
        <dbReference type="Proteomes" id="UP000215509"/>
    </source>
</evidence>
<accession>A0A229UHZ6</accession>
<dbReference type="Pfam" id="PF01345">
    <property type="entry name" value="DUF11"/>
    <property type="match status" value="1"/>
</dbReference>
<dbReference type="InterPro" id="IPR047589">
    <property type="entry name" value="DUF11_rpt"/>
</dbReference>
<comment type="caution">
    <text evidence="3">The sequence shown here is derived from an EMBL/GenBank/DDBJ whole genome shotgun (WGS) entry which is preliminary data.</text>
</comment>
<dbReference type="EMBL" id="NMQW01000052">
    <property type="protein sequence ID" value="OXM83058.1"/>
    <property type="molecule type" value="Genomic_DNA"/>
</dbReference>
<evidence type="ECO:0000259" key="2">
    <source>
        <dbReference type="Pfam" id="PF24346"/>
    </source>
</evidence>
<sequence length="822" mass="86822">MPFVLRYSDNDTGAITFTGNTLGLSRSSTPGQPGTRDIIGAFVTTNTSLQYGYYPPGTTPDFNLDSASAFLRLPRGSKVKYAELVWAGTYAVTGGENNYLAFIDKSVFLTTPAGITFSIAPDPATAQVSYRNATYNYLRSANVTSIIQAGGAGEYTVGGVVGNIDYGTSTGNSCGWTLCVVYENPSLPFRNLSLDVGIVEIAAGGAPQVTTTITGFATPTSGAISGRMALCAQDGDVNKTGDQVLFGPTEDTLTVLQGPNNFADNFFASQINDDSGNLDTSGTFGDRNAINGDPGTQTIGGRQGWDITNVDISGTLTNNQTSAVFEIRTSGDGYSVLAVGIYIDINSPRITVDKSVDAAQAVLGQVLTYTVVIENTGTVPADTTLMFDNLPNDTQFIPGTVTINEISDPNADPVEGIPLGTIPPDGAVTVTYQVRVVSLPPDGVIVNQALVTFEYQSITDGPIFTGDIPSNEVVTPLLLADVRLEKTVSPTAAVPGQEVVYRFQITNTGEVDLTNVRLTDPLLGLDRTIPSLPVGQSVVITQAFVVPPETLAGIINNTATVTSQQTDPVQDHAQVTVLPVYELAIRKSADKTEITAGETVQYTITVTNTGNATLTSLHITDPLLGVDRTFPSLAPGQSIVIDAAYVAADDAKFGTIITNTAIATSAETGPKQAQAVVSVTGKPPVDIIKSVFPHISEPGATLTFTLIITNTTGMSLTSRYGATVLHKLVLFDNLPEGMRLVANSVVVNGNIRRRANLETGVHLGTLDPGETIKVTFHARQLVVPPNEKGENQAYVTFEPEQSDTTYQVDSNTVVFDVVENEE</sequence>
<dbReference type="InterPro" id="IPR001434">
    <property type="entry name" value="OmcB-like_DUF11"/>
</dbReference>
<evidence type="ECO:0008006" key="5">
    <source>
        <dbReference type="Google" id="ProtNLM"/>
    </source>
</evidence>
<organism evidence="3 4">
    <name type="scientific">Paenibacillus rigui</name>
    <dbReference type="NCBI Taxonomy" id="554312"/>
    <lineage>
        <taxon>Bacteria</taxon>
        <taxon>Bacillati</taxon>
        <taxon>Bacillota</taxon>
        <taxon>Bacilli</taxon>
        <taxon>Bacillales</taxon>
        <taxon>Paenibacillaceae</taxon>
        <taxon>Paenibacillus</taxon>
    </lineage>
</organism>
<feature type="domain" description="DUF11" evidence="1">
    <location>
        <begin position="350"/>
        <end position="452"/>
    </location>
</feature>
<feature type="domain" description="DUF7507" evidence="2">
    <location>
        <begin position="583"/>
        <end position="668"/>
    </location>
</feature>
<evidence type="ECO:0000259" key="1">
    <source>
        <dbReference type="Pfam" id="PF01345"/>
    </source>
</evidence>
<dbReference type="PANTHER" id="PTHR34819:SF3">
    <property type="entry name" value="CELL SURFACE PROTEIN"/>
    <property type="match status" value="1"/>
</dbReference>
<gene>
    <name evidence="3" type="ORF">CF651_27995</name>
</gene>
<dbReference type="InterPro" id="IPR051172">
    <property type="entry name" value="Chlamydia_OmcB"/>
</dbReference>
<dbReference type="Proteomes" id="UP000215509">
    <property type="component" value="Unassembled WGS sequence"/>
</dbReference>
<dbReference type="OrthoDB" id="1751088at2"/>
<dbReference type="Gene3D" id="2.60.40.10">
    <property type="entry name" value="Immunoglobulins"/>
    <property type="match status" value="2"/>
</dbReference>
<dbReference type="RefSeq" id="WP_094018155.1">
    <property type="nucleotide sequence ID" value="NZ_NMQW01000052.1"/>
</dbReference>
<reference evidence="3 4" key="1">
    <citation type="submission" date="2017-07" db="EMBL/GenBank/DDBJ databases">
        <title>Genome sequencing and assembly of Paenibacillus rigui.</title>
        <authorList>
            <person name="Mayilraj S."/>
        </authorList>
    </citation>
    <scope>NUCLEOTIDE SEQUENCE [LARGE SCALE GENOMIC DNA]</scope>
    <source>
        <strain evidence="3 4">JCM 16352</strain>
    </source>
</reference>
<evidence type="ECO:0000313" key="3">
    <source>
        <dbReference type="EMBL" id="OXM83058.1"/>
    </source>
</evidence>